<comment type="caution">
    <text evidence="1">The sequence shown here is derived from an EMBL/GenBank/DDBJ whole genome shotgun (WGS) entry which is preliminary data.</text>
</comment>
<accession>A0A1V2IAK0</accession>
<evidence type="ECO:0000313" key="2">
    <source>
        <dbReference type="Proteomes" id="UP000188929"/>
    </source>
</evidence>
<evidence type="ECO:0000313" key="1">
    <source>
        <dbReference type="EMBL" id="ONH30223.1"/>
    </source>
</evidence>
<reference evidence="2" key="1">
    <citation type="submission" date="2016-10" db="EMBL/GenBank/DDBJ databases">
        <title>Frankia sp. NRRL B-16386 Genome sequencing.</title>
        <authorList>
            <person name="Ghodhbane-Gtari F."/>
            <person name="Swanson E."/>
            <person name="Gueddou A."/>
            <person name="Hezbri K."/>
            <person name="Ktari K."/>
            <person name="Nouioui I."/>
            <person name="Morris K."/>
            <person name="Simpson S."/>
            <person name="Abebe-Akele F."/>
            <person name="Thomas K."/>
            <person name="Gtari M."/>
            <person name="Tisa L.S."/>
        </authorList>
    </citation>
    <scope>NUCLEOTIDE SEQUENCE [LARGE SCALE GENOMIC DNA]</scope>
    <source>
        <strain evidence="2">NRRL B-16386</strain>
    </source>
</reference>
<dbReference type="EMBL" id="MOMC01000028">
    <property type="protein sequence ID" value="ONH30223.1"/>
    <property type="molecule type" value="Genomic_DNA"/>
</dbReference>
<dbReference type="NCBIfam" id="TIGR03917">
    <property type="entry name" value="Frankia_40_dom"/>
    <property type="match status" value="1"/>
</dbReference>
<keyword evidence="2" id="KW-1185">Reference proteome</keyword>
<dbReference type="Proteomes" id="UP000188929">
    <property type="component" value="Unassembled WGS sequence"/>
</dbReference>
<dbReference type="InterPro" id="IPR023817">
    <property type="entry name" value="Frankia_40_dom"/>
</dbReference>
<dbReference type="AlphaFoldDB" id="A0A1V2IAK0"/>
<gene>
    <name evidence="1" type="ORF">BL253_15000</name>
</gene>
<proteinExistence type="predicted"/>
<protein>
    <submittedName>
        <fullName evidence="1">Uncharacterized protein</fullName>
    </submittedName>
</protein>
<organism evidence="1 2">
    <name type="scientific">Pseudofrankia asymbiotica</name>
    <dbReference type="NCBI Taxonomy" id="1834516"/>
    <lineage>
        <taxon>Bacteria</taxon>
        <taxon>Bacillati</taxon>
        <taxon>Actinomycetota</taxon>
        <taxon>Actinomycetes</taxon>
        <taxon>Frankiales</taxon>
        <taxon>Frankiaceae</taxon>
        <taxon>Pseudofrankia</taxon>
    </lineage>
</organism>
<name>A0A1V2IAK0_9ACTN</name>
<sequence length="191" mass="19434">MRDEQALVPRPGTPREPLTLVSQLDGSVVTVGTQPGIDGGARVIVMRLQSSLLDVLNAVYLLPVEAQRLADSLSSAATMAGTGTGTAAPADRFPARVPDEGPYPYDLVDAEPASLEADAVDGDGNGDGVVPDGNSAMDGMAAMHTVTASEGASAGELRDALGTLPSSAELVDFGADADVILVFATTSRSRP</sequence>
<dbReference type="RefSeq" id="WP_076817467.1">
    <property type="nucleotide sequence ID" value="NZ_MOMC01000028.1"/>
</dbReference>